<dbReference type="GO" id="GO:0009123">
    <property type="term" value="P:nucleoside monophosphate metabolic process"/>
    <property type="evidence" value="ECO:0007669"/>
    <property type="project" value="UniProtKB-ARBA"/>
</dbReference>
<comment type="similarity">
    <text evidence="9">Belongs to the adenylate kinase family. UMP-CMP kinase subfamily.</text>
</comment>
<proteinExistence type="inferred from homology"/>
<evidence type="ECO:0000256" key="1">
    <source>
        <dbReference type="ARBA" id="ARBA00022490"/>
    </source>
</evidence>
<dbReference type="GO" id="GO:0005524">
    <property type="term" value="F:ATP binding"/>
    <property type="evidence" value="ECO:0007669"/>
    <property type="project" value="UniProtKB-KW"/>
</dbReference>
<comment type="subunit">
    <text evidence="9">Monomer.</text>
</comment>
<feature type="binding site" evidence="9">
    <location>
        <position position="227"/>
    </location>
    <ligand>
        <name>a ribonucleoside 5'-phosphate</name>
        <dbReference type="ChEBI" id="CHEBI:58043"/>
    </ligand>
</feature>
<protein>
    <recommendedName>
        <fullName evidence="9">UMP-CMP kinase</fullName>
        <ecNumber evidence="9">2.7.4.14</ecNumber>
    </recommendedName>
    <alternativeName>
        <fullName evidence="9">Deoxycytidylate kinase</fullName>
        <shortName evidence="9">CK</shortName>
        <shortName evidence="9">dCMP kinase</shortName>
    </alternativeName>
    <alternativeName>
        <fullName evidence="9">Uridine monophosphate/cytidine monophosphate kinase</fullName>
        <shortName evidence="9">UMP/CMP kinase</shortName>
        <shortName evidence="9">UMP/CMPK</shortName>
    </alternativeName>
</protein>
<dbReference type="GO" id="GO:0006207">
    <property type="term" value="P:'de novo' pyrimidine nucleobase biosynthetic process"/>
    <property type="evidence" value="ECO:0007669"/>
    <property type="project" value="InterPro"/>
</dbReference>
<dbReference type="FunFam" id="3.40.50.300:FF:000315">
    <property type="entry name" value="Adenylate kinase 1"/>
    <property type="match status" value="1"/>
</dbReference>
<comment type="function">
    <text evidence="9">Catalyzes the phosphorylation of pyrimidine nucleoside monophosphates at the expense of ATP. Plays an important role in de novo pyrimidine nucleotide biosynthesis. Has preference for UMP and CMP as phosphate acceptors.</text>
</comment>
<dbReference type="InterPro" id="IPR006266">
    <property type="entry name" value="UMP_CMP_kinase"/>
</dbReference>
<dbReference type="InterPro" id="IPR000850">
    <property type="entry name" value="Adenylat/UMP-CMP_kin"/>
</dbReference>
<dbReference type="PANTHER" id="PTHR23359">
    <property type="entry name" value="NUCLEOTIDE KINASE"/>
    <property type="match status" value="1"/>
</dbReference>
<comment type="subcellular location">
    <subcellularLocation>
        <location evidence="9">Cytoplasm</location>
    </subcellularLocation>
    <subcellularLocation>
        <location evidence="9">Nucleus</location>
    </subcellularLocation>
</comment>
<feature type="binding site" evidence="9">
    <location>
        <position position="136"/>
    </location>
    <ligand>
        <name>a ribonucleoside 5'-phosphate</name>
        <dbReference type="ChEBI" id="CHEBI:58043"/>
    </ligand>
</feature>
<dbReference type="Gene3D" id="3.40.50.300">
    <property type="entry name" value="P-loop containing nucleotide triphosphate hydrolases"/>
    <property type="match status" value="1"/>
</dbReference>
<dbReference type="GO" id="GO:0016776">
    <property type="term" value="F:phosphotransferase activity, phosphate group as acceptor"/>
    <property type="evidence" value="ECO:0007669"/>
    <property type="project" value="InterPro"/>
</dbReference>
<keyword evidence="1 9" id="KW-0963">Cytoplasm</keyword>
<comment type="catalytic activity">
    <reaction evidence="8 9">
        <text>UMP + ATP = UDP + ADP</text>
        <dbReference type="Rhea" id="RHEA:24400"/>
        <dbReference type="ChEBI" id="CHEBI:30616"/>
        <dbReference type="ChEBI" id="CHEBI:57865"/>
        <dbReference type="ChEBI" id="CHEBI:58223"/>
        <dbReference type="ChEBI" id="CHEBI:456216"/>
        <dbReference type="EC" id="2.7.4.14"/>
    </reaction>
</comment>
<dbReference type="GO" id="GO:0005634">
    <property type="term" value="C:nucleus"/>
    <property type="evidence" value="ECO:0007669"/>
    <property type="project" value="UniProtKB-SubCell"/>
</dbReference>
<dbReference type="EC" id="2.7.4.14" evidence="9"/>
<evidence type="ECO:0000256" key="3">
    <source>
        <dbReference type="ARBA" id="ARBA00022741"/>
    </source>
</evidence>
<dbReference type="GO" id="GO:0006221">
    <property type="term" value="P:pyrimidine nucleotide biosynthetic process"/>
    <property type="evidence" value="ECO:0007669"/>
    <property type="project" value="UniProtKB-UniRule"/>
</dbReference>
<evidence type="ECO:0000256" key="9">
    <source>
        <dbReference type="HAMAP-Rule" id="MF_03172"/>
    </source>
</evidence>
<dbReference type="AlphaFoldDB" id="A0A8T0GDM9"/>
<dbReference type="OrthoDB" id="442176at2759"/>
<sequence length="305" mass="34032">MAWAVRSLRRLQSAASSSQAVRLLESRSWIRNPRKVDVCAGQNFVLKQYSSETFWEVHGASLRTLSTTTYTTHEDASTTHEVSKGGSDDGTLTLTSKSPPRVVFILGGPGSGKGTQCQKIVDKFGFVHLSAGDLLRAEIQSGSQYGDMIKNMIKDGKIVPSEVTVRLLLKAMEDSKGEKFLIDGFPRNDENRAVFERMTGIIPEFILFFDCPEDEMERRVLGRNQGRVDDNKETMQKRLKVFIDFSVPVVKYYESMGKVHKVTATGSIDDIHTTIEPLFEQFSEAHSTGESQYATGKFDTSPTNN</sequence>
<feature type="region of interest" description="Disordered" evidence="10">
    <location>
        <begin position="286"/>
        <end position="305"/>
    </location>
</feature>
<dbReference type="InterPro" id="IPR033690">
    <property type="entry name" value="Adenylat_kinase_CS"/>
</dbReference>
<dbReference type="Pfam" id="PF00406">
    <property type="entry name" value="ADK"/>
    <property type="match status" value="1"/>
</dbReference>
<comment type="cofactor">
    <cofactor evidence="9">
        <name>Mg(2+)</name>
        <dbReference type="ChEBI" id="CHEBI:18420"/>
    </cofactor>
    <text evidence="9">Binds 1 Mg(2+) ion per monomer.</text>
</comment>
<feature type="binding site" evidence="9">
    <location>
        <begin position="110"/>
        <end position="115"/>
    </location>
    <ligand>
        <name>ATP</name>
        <dbReference type="ChEBI" id="CHEBI:30616"/>
    </ligand>
</feature>
<keyword evidence="12" id="KW-1185">Reference proteome</keyword>
<feature type="binding site" evidence="9">
    <location>
        <begin position="157"/>
        <end position="159"/>
    </location>
    <ligand>
        <name>a ribonucleoside 5'-phosphate</name>
        <dbReference type="ChEBI" id="CHEBI:58043"/>
    </ligand>
</feature>
<comment type="catalytic activity">
    <reaction evidence="9">
        <text>dCMP + ATP = dCDP + ADP</text>
        <dbReference type="Rhea" id="RHEA:25094"/>
        <dbReference type="ChEBI" id="CHEBI:30616"/>
        <dbReference type="ChEBI" id="CHEBI:57566"/>
        <dbReference type="ChEBI" id="CHEBI:58593"/>
        <dbReference type="ChEBI" id="CHEBI:456216"/>
        <dbReference type="EC" id="2.7.4.14"/>
    </reaction>
</comment>
<evidence type="ECO:0000256" key="2">
    <source>
        <dbReference type="ARBA" id="ARBA00022679"/>
    </source>
</evidence>
<dbReference type="InterPro" id="IPR027417">
    <property type="entry name" value="P-loop_NTPase"/>
</dbReference>
<dbReference type="CDD" id="cd01428">
    <property type="entry name" value="ADK"/>
    <property type="match status" value="1"/>
</dbReference>
<dbReference type="NCBIfam" id="TIGR01359">
    <property type="entry name" value="UMP_CMP_kin_fam"/>
    <property type="match status" value="1"/>
</dbReference>
<keyword evidence="2 9" id="KW-0808">Transferase</keyword>
<evidence type="ECO:0000256" key="8">
    <source>
        <dbReference type="ARBA" id="ARBA00048116"/>
    </source>
</evidence>
<evidence type="ECO:0000313" key="12">
    <source>
        <dbReference type="Proteomes" id="UP000822688"/>
    </source>
</evidence>
<evidence type="ECO:0000256" key="4">
    <source>
        <dbReference type="ARBA" id="ARBA00022777"/>
    </source>
</evidence>
<dbReference type="PRINTS" id="PR00094">
    <property type="entry name" value="ADENYLTKNASE"/>
</dbReference>
<keyword evidence="6 9" id="KW-0665">Pyrimidine biosynthesis</keyword>
<comment type="domain">
    <text evidence="9">Consists of three domains, a large central CORE domain and two small peripheral domains, NMPbind and LID, which undergo movements during catalysis. The LID domain closes over the site of phosphoryl transfer upon ATP binding. Assembling and dissambling the active center during each catalytic cycle provides an effective means to prevent ATP hydrolysis.</text>
</comment>
<comment type="caution">
    <text evidence="11">The sequence shown here is derived from an EMBL/GenBank/DDBJ whole genome shotgun (WGS) entry which is preliminary data.</text>
</comment>
<dbReference type="EMBL" id="CM026432">
    <property type="protein sequence ID" value="KAG0556454.1"/>
    <property type="molecule type" value="Genomic_DNA"/>
</dbReference>
<feature type="binding site" evidence="9">
    <location>
        <position position="191"/>
    </location>
    <ligand>
        <name>CMP</name>
        <dbReference type="ChEBI" id="CHEBI:60377"/>
    </ligand>
</feature>
<dbReference type="HAMAP" id="MF_03172">
    <property type="entry name" value="Adenylate_kinase_UMP_CMP_kin"/>
    <property type="match status" value="1"/>
</dbReference>
<gene>
    <name evidence="11" type="ORF">KC19_11G054900</name>
</gene>
<organism evidence="11 12">
    <name type="scientific">Ceratodon purpureus</name>
    <name type="common">Fire moss</name>
    <name type="synonym">Dicranum purpureum</name>
    <dbReference type="NCBI Taxonomy" id="3225"/>
    <lineage>
        <taxon>Eukaryota</taxon>
        <taxon>Viridiplantae</taxon>
        <taxon>Streptophyta</taxon>
        <taxon>Embryophyta</taxon>
        <taxon>Bryophyta</taxon>
        <taxon>Bryophytina</taxon>
        <taxon>Bryopsida</taxon>
        <taxon>Dicranidae</taxon>
        <taxon>Pseudoditrichales</taxon>
        <taxon>Ditrichaceae</taxon>
        <taxon>Ceratodon</taxon>
    </lineage>
</organism>
<evidence type="ECO:0000256" key="10">
    <source>
        <dbReference type="SAM" id="MobiDB-lite"/>
    </source>
</evidence>
<evidence type="ECO:0000256" key="5">
    <source>
        <dbReference type="ARBA" id="ARBA00022840"/>
    </source>
</evidence>
<dbReference type="GO" id="GO:0019205">
    <property type="term" value="F:nucleobase-containing compound kinase activity"/>
    <property type="evidence" value="ECO:0007669"/>
    <property type="project" value="InterPro"/>
</dbReference>
<evidence type="ECO:0000256" key="6">
    <source>
        <dbReference type="ARBA" id="ARBA00022975"/>
    </source>
</evidence>
<keyword evidence="7 9" id="KW-0539">Nucleus</keyword>
<feature type="binding site" evidence="9">
    <location>
        <position position="266"/>
    </location>
    <ligand>
        <name>ATP</name>
        <dbReference type="ChEBI" id="CHEBI:30616"/>
    </ligand>
</feature>
<dbReference type="Proteomes" id="UP000822688">
    <property type="component" value="Chromosome 11"/>
</dbReference>
<keyword evidence="3 9" id="KW-0547">Nucleotide-binding</keyword>
<evidence type="ECO:0000256" key="7">
    <source>
        <dbReference type="ARBA" id="ARBA00023242"/>
    </source>
</evidence>
<dbReference type="PROSITE" id="PS00113">
    <property type="entry name" value="ADENYLATE_KINASE"/>
    <property type="match status" value="1"/>
</dbReference>
<reference evidence="11 12" key="1">
    <citation type="submission" date="2020-06" db="EMBL/GenBank/DDBJ databases">
        <title>WGS assembly of Ceratodon purpureus strain R40.</title>
        <authorList>
            <person name="Carey S.B."/>
            <person name="Jenkins J."/>
            <person name="Shu S."/>
            <person name="Lovell J.T."/>
            <person name="Sreedasyam A."/>
            <person name="Maumus F."/>
            <person name="Tiley G.P."/>
            <person name="Fernandez-Pozo N."/>
            <person name="Barry K."/>
            <person name="Chen C."/>
            <person name="Wang M."/>
            <person name="Lipzen A."/>
            <person name="Daum C."/>
            <person name="Saski C.A."/>
            <person name="Payton A.C."/>
            <person name="Mcbreen J.C."/>
            <person name="Conrad R.E."/>
            <person name="Kollar L.M."/>
            <person name="Olsson S."/>
            <person name="Huttunen S."/>
            <person name="Landis J.B."/>
            <person name="Wickett N.J."/>
            <person name="Johnson M.G."/>
            <person name="Rensing S.A."/>
            <person name="Grimwood J."/>
            <person name="Schmutz J."/>
            <person name="Mcdaniel S.F."/>
        </authorList>
    </citation>
    <scope>NUCLEOTIDE SEQUENCE [LARGE SCALE GENOMIC DNA]</scope>
    <source>
        <strain evidence="11 12">R40</strain>
    </source>
</reference>
<feature type="binding site" evidence="9">
    <location>
        <position position="223"/>
    </location>
    <ligand>
        <name>ATP</name>
        <dbReference type="ChEBI" id="CHEBI:30616"/>
    </ligand>
</feature>
<keyword evidence="5 9" id="KW-0067">ATP-binding</keyword>
<evidence type="ECO:0000313" key="11">
    <source>
        <dbReference type="EMBL" id="KAG0556454.1"/>
    </source>
</evidence>
<dbReference type="GO" id="GO:0005737">
    <property type="term" value="C:cytoplasm"/>
    <property type="evidence" value="ECO:0007669"/>
    <property type="project" value="UniProtKB-SubCell"/>
</dbReference>
<dbReference type="SUPFAM" id="SSF52540">
    <property type="entry name" value="P-loop containing nucleoside triphosphate hydrolases"/>
    <property type="match status" value="1"/>
</dbReference>
<keyword evidence="4 9" id="KW-0418">Kinase</keyword>
<dbReference type="HAMAP" id="MF_00235">
    <property type="entry name" value="Adenylate_kinase_Adk"/>
    <property type="match status" value="1"/>
</dbReference>
<name>A0A8T0GDM9_CERPU</name>
<feature type="binding site" evidence="9">
    <location>
        <position position="238"/>
    </location>
    <ligand>
        <name>a ribonucleoside 5'-phosphate</name>
        <dbReference type="ChEBI" id="CHEBI:58043"/>
    </ligand>
</feature>
<feature type="binding site" evidence="9">
    <location>
        <begin position="184"/>
        <end position="187"/>
    </location>
    <ligand>
        <name>a ribonucleoside 5'-phosphate</name>
        <dbReference type="ChEBI" id="CHEBI:58043"/>
    </ligand>
</feature>
<accession>A0A8T0GDM9</accession>
<comment type="caution">
    <text evidence="9">Lacks conserved residue(s) required for the propagation of feature annotation.</text>
</comment>
<comment type="catalytic activity">
    <reaction evidence="9">
        <text>CMP + ATP = CDP + ADP</text>
        <dbReference type="Rhea" id="RHEA:11600"/>
        <dbReference type="ChEBI" id="CHEBI:30616"/>
        <dbReference type="ChEBI" id="CHEBI:58069"/>
        <dbReference type="ChEBI" id="CHEBI:60377"/>
        <dbReference type="ChEBI" id="CHEBI:456216"/>
        <dbReference type="EC" id="2.7.4.14"/>
    </reaction>
</comment>